<dbReference type="InterPro" id="IPR029787">
    <property type="entry name" value="Nucleotide_cyclase"/>
</dbReference>
<dbReference type="CDD" id="cd01949">
    <property type="entry name" value="GGDEF"/>
    <property type="match status" value="1"/>
</dbReference>
<dbReference type="EMBL" id="VWOX01000002">
    <property type="protein sequence ID" value="KAA5545913.1"/>
    <property type="molecule type" value="Genomic_DNA"/>
</dbReference>
<dbReference type="InterPro" id="IPR037522">
    <property type="entry name" value="HD_GYP_dom"/>
</dbReference>
<dbReference type="InterPro" id="IPR035965">
    <property type="entry name" value="PAS-like_dom_sf"/>
</dbReference>
<comment type="catalytic activity">
    <reaction evidence="2">
        <text>2 GTP = 3',3'-c-di-GMP + 2 diphosphate</text>
        <dbReference type="Rhea" id="RHEA:24898"/>
        <dbReference type="ChEBI" id="CHEBI:33019"/>
        <dbReference type="ChEBI" id="CHEBI:37565"/>
        <dbReference type="ChEBI" id="CHEBI:58805"/>
        <dbReference type="EC" id="2.7.7.65"/>
    </reaction>
</comment>
<keyword evidence="7" id="KW-1185">Reference proteome</keyword>
<dbReference type="PANTHER" id="PTHR45138:SF9">
    <property type="entry name" value="DIGUANYLATE CYCLASE DGCM-RELATED"/>
    <property type="match status" value="1"/>
</dbReference>
<feature type="coiled-coil region" evidence="3">
    <location>
        <begin position="300"/>
        <end position="334"/>
    </location>
</feature>
<proteinExistence type="predicted"/>
<dbReference type="GO" id="GO:1902201">
    <property type="term" value="P:negative regulation of bacterial-type flagellum-dependent cell motility"/>
    <property type="evidence" value="ECO:0007669"/>
    <property type="project" value="TreeGrafter"/>
</dbReference>
<accession>A0A5M6DEU7</accession>
<gene>
    <name evidence="6" type="ORF">FYK55_03085</name>
</gene>
<dbReference type="EC" id="2.7.7.65" evidence="1"/>
<reference evidence="6 7" key="1">
    <citation type="submission" date="2019-08" db="EMBL/GenBank/DDBJ databases">
        <authorList>
            <person name="Dhanesh K."/>
            <person name="Kumar G."/>
            <person name="Sasikala C."/>
            <person name="Venkata Ramana C."/>
        </authorList>
    </citation>
    <scope>NUCLEOTIDE SEQUENCE [LARGE SCALE GENOMIC DNA]</scope>
    <source>
        <strain evidence="6 7">JC645</strain>
    </source>
</reference>
<dbReference type="Pfam" id="PF13487">
    <property type="entry name" value="HD_5"/>
    <property type="match status" value="1"/>
</dbReference>
<feature type="domain" description="HD-GYP" evidence="5">
    <location>
        <begin position="511"/>
        <end position="706"/>
    </location>
</feature>
<dbReference type="FunFam" id="3.30.70.270:FF:000001">
    <property type="entry name" value="Diguanylate cyclase domain protein"/>
    <property type="match status" value="1"/>
</dbReference>
<evidence type="ECO:0000256" key="2">
    <source>
        <dbReference type="ARBA" id="ARBA00034247"/>
    </source>
</evidence>
<dbReference type="InterPro" id="IPR013656">
    <property type="entry name" value="PAS_4"/>
</dbReference>
<dbReference type="PROSITE" id="PS51832">
    <property type="entry name" value="HD_GYP"/>
    <property type="match status" value="1"/>
</dbReference>
<dbReference type="GO" id="GO:0005886">
    <property type="term" value="C:plasma membrane"/>
    <property type="evidence" value="ECO:0007669"/>
    <property type="project" value="TreeGrafter"/>
</dbReference>
<dbReference type="NCBIfam" id="TIGR00254">
    <property type="entry name" value="GGDEF"/>
    <property type="match status" value="1"/>
</dbReference>
<dbReference type="SUPFAM" id="SSF109604">
    <property type="entry name" value="HD-domain/PDEase-like"/>
    <property type="match status" value="1"/>
</dbReference>
<dbReference type="Gene3D" id="3.30.70.270">
    <property type="match status" value="1"/>
</dbReference>
<dbReference type="Proteomes" id="UP000324479">
    <property type="component" value="Unassembled WGS sequence"/>
</dbReference>
<dbReference type="AlphaFoldDB" id="A0A5M6DEU7"/>
<feature type="domain" description="GGDEF" evidence="4">
    <location>
        <begin position="362"/>
        <end position="494"/>
    </location>
</feature>
<protein>
    <recommendedName>
        <fullName evidence="1">diguanylate cyclase</fullName>
        <ecNumber evidence="1">2.7.7.65</ecNumber>
    </recommendedName>
</protein>
<dbReference type="SMART" id="SM00267">
    <property type="entry name" value="GGDEF"/>
    <property type="match status" value="1"/>
</dbReference>
<sequence length="808" mass="90832">MARVYFQSLRLAIALVCLGASLILASHWFGLLPDVAAIQKDSRRRLSEAMAVNAAAHVRKNQWLDLRYASQTVVDRDGDLLSVGIRNNYGDLKVDAGHHAELWERAQKDGEGMDPVKVPITLNRRPWGYVELCFRAADQSWAGAIIEHPLLRQLAFFCILGTFGYTLFVGKVMKVFNTTQVVPERVRQALDTLAEGLLVLDEKARIVLANRAFADTVNVPGNVLVESCANDLPWTHPDSTPCTDFPWMSAIDESATLTEHILHLQIDQSNRRIFSVNAAPLGSGRVRRGALATFRDVTHIEEHRAELETMLSLLRSSRDEIEQKNKKLEILATQDALTGCLNRRAFFERFGRLWKREANAPSTLACIMIDNDHFKKVNDTYGHSVGDDVLREVARVLKQHHKDQGLVCRYGGEEFCVLLPGVDLPGAMQIAEATREAITEIRFDDPEELRLTASLGVSELRFGATDPQELINQADVALYAAKRAGRNCVMAFCERLAQSADELAEHNNRKGHEIPYQAVTALVSALSFRDPNTAEHSRRVADLCIRVATPLMDPLELYVMEIAALLHDVGKIGVPDEILLKPGELTEDEWKIMSRNDRIGIEIIESAFECEELTQLVQACHKQFRDQERYDDNLHGSQIPLGGRLLAICDSYDSMISDRVYRAGRSHDDAIAELRRCAGTQFDPELVEHFAQIVTRKPHEDGFINRNETAIQIGFQVERLATAVDEQDTDSLRTLSARLELYARSCNIVPIAQAADRIHHHASQTDIAWFDLLRDTNELLDLCRSTQSEILRQSLGQTQELARLEVEF</sequence>
<dbReference type="InterPro" id="IPR050469">
    <property type="entry name" value="Diguanylate_Cyclase"/>
</dbReference>
<name>A0A5M6DEU7_9BACT</name>
<dbReference type="CDD" id="cd00077">
    <property type="entry name" value="HDc"/>
    <property type="match status" value="1"/>
</dbReference>
<dbReference type="PANTHER" id="PTHR45138">
    <property type="entry name" value="REGULATORY COMPONENTS OF SENSORY TRANSDUCTION SYSTEM"/>
    <property type="match status" value="1"/>
</dbReference>
<evidence type="ECO:0000259" key="4">
    <source>
        <dbReference type="PROSITE" id="PS50887"/>
    </source>
</evidence>
<keyword evidence="3" id="KW-0175">Coiled coil</keyword>
<dbReference type="GO" id="GO:0052621">
    <property type="term" value="F:diguanylate cyclase activity"/>
    <property type="evidence" value="ECO:0007669"/>
    <property type="project" value="UniProtKB-EC"/>
</dbReference>
<evidence type="ECO:0000313" key="7">
    <source>
        <dbReference type="Proteomes" id="UP000324479"/>
    </source>
</evidence>
<dbReference type="SMART" id="SM00471">
    <property type="entry name" value="HDc"/>
    <property type="match status" value="1"/>
</dbReference>
<dbReference type="Gene3D" id="3.30.450.20">
    <property type="entry name" value="PAS domain"/>
    <property type="match status" value="1"/>
</dbReference>
<dbReference type="Pfam" id="PF00990">
    <property type="entry name" value="GGDEF"/>
    <property type="match status" value="1"/>
</dbReference>
<comment type="caution">
    <text evidence="6">The sequence shown here is derived from an EMBL/GenBank/DDBJ whole genome shotgun (WGS) entry which is preliminary data.</text>
</comment>
<dbReference type="SUPFAM" id="SSF55073">
    <property type="entry name" value="Nucleotide cyclase"/>
    <property type="match status" value="1"/>
</dbReference>
<dbReference type="RefSeq" id="WP_150074785.1">
    <property type="nucleotide sequence ID" value="NZ_VWOX01000002.1"/>
</dbReference>
<dbReference type="Pfam" id="PF08448">
    <property type="entry name" value="PAS_4"/>
    <property type="match status" value="1"/>
</dbReference>
<dbReference type="Gene3D" id="1.10.3210.10">
    <property type="entry name" value="Hypothetical protein af1432"/>
    <property type="match status" value="1"/>
</dbReference>
<organism evidence="6 7">
    <name type="scientific">Roseiconus nitratireducens</name>
    <dbReference type="NCBI Taxonomy" id="2605748"/>
    <lineage>
        <taxon>Bacteria</taxon>
        <taxon>Pseudomonadati</taxon>
        <taxon>Planctomycetota</taxon>
        <taxon>Planctomycetia</taxon>
        <taxon>Pirellulales</taxon>
        <taxon>Pirellulaceae</taxon>
        <taxon>Roseiconus</taxon>
    </lineage>
</organism>
<dbReference type="SUPFAM" id="SSF55785">
    <property type="entry name" value="PYP-like sensor domain (PAS domain)"/>
    <property type="match status" value="1"/>
</dbReference>
<dbReference type="GO" id="GO:0043709">
    <property type="term" value="P:cell adhesion involved in single-species biofilm formation"/>
    <property type="evidence" value="ECO:0007669"/>
    <property type="project" value="TreeGrafter"/>
</dbReference>
<dbReference type="InterPro" id="IPR003607">
    <property type="entry name" value="HD/PDEase_dom"/>
</dbReference>
<evidence type="ECO:0000259" key="5">
    <source>
        <dbReference type="PROSITE" id="PS51832"/>
    </source>
</evidence>
<evidence type="ECO:0000313" key="6">
    <source>
        <dbReference type="EMBL" id="KAA5545913.1"/>
    </source>
</evidence>
<evidence type="ECO:0000256" key="3">
    <source>
        <dbReference type="SAM" id="Coils"/>
    </source>
</evidence>
<dbReference type="InterPro" id="IPR043128">
    <property type="entry name" value="Rev_trsase/Diguanyl_cyclase"/>
</dbReference>
<evidence type="ECO:0000256" key="1">
    <source>
        <dbReference type="ARBA" id="ARBA00012528"/>
    </source>
</evidence>
<dbReference type="PROSITE" id="PS50887">
    <property type="entry name" value="GGDEF"/>
    <property type="match status" value="1"/>
</dbReference>
<dbReference type="InterPro" id="IPR000160">
    <property type="entry name" value="GGDEF_dom"/>
</dbReference>